<keyword evidence="1" id="KW-0732">Signal</keyword>
<reference evidence="2 3" key="1">
    <citation type="submission" date="2024-01" db="EMBL/GenBank/DDBJ databases">
        <authorList>
            <person name="Alioto T."/>
            <person name="Alioto T."/>
            <person name="Gomez Garrido J."/>
        </authorList>
    </citation>
    <scope>NUCLEOTIDE SEQUENCE [LARGE SCALE GENOMIC DNA]</scope>
</reference>
<evidence type="ECO:0000256" key="1">
    <source>
        <dbReference type="SAM" id="SignalP"/>
    </source>
</evidence>
<evidence type="ECO:0000313" key="2">
    <source>
        <dbReference type="EMBL" id="CAK6966543.1"/>
    </source>
</evidence>
<dbReference type="EMBL" id="CAWUFR010000094">
    <property type="protein sequence ID" value="CAK6966543.1"/>
    <property type="molecule type" value="Genomic_DNA"/>
</dbReference>
<feature type="signal peptide" evidence="1">
    <location>
        <begin position="1"/>
        <end position="39"/>
    </location>
</feature>
<dbReference type="AlphaFoldDB" id="A0AAV1P5H0"/>
<protein>
    <submittedName>
        <fullName evidence="2">Uncharacterized protein LOC122872703</fullName>
    </submittedName>
</protein>
<evidence type="ECO:0000313" key="3">
    <source>
        <dbReference type="Proteomes" id="UP001314229"/>
    </source>
</evidence>
<keyword evidence="3" id="KW-1185">Reference proteome</keyword>
<gene>
    <name evidence="2" type="ORF">FSCOSCO3_A009930</name>
</gene>
<dbReference type="Proteomes" id="UP001314229">
    <property type="component" value="Unassembled WGS sequence"/>
</dbReference>
<feature type="chain" id="PRO_5043931589" evidence="1">
    <location>
        <begin position="40"/>
        <end position="163"/>
    </location>
</feature>
<proteinExistence type="predicted"/>
<sequence length="163" mass="18521">MTPTNIQWRWRGDRVRGICSIFLLTATIVLLLLLQQGKSQPNQQQGYENSNSSCRASNCRKRRELLPEFIRPLLKPKENSWYTVVLSTTRRITNDSCYVCTQLPHRVGATIPVTPLPLNVSEILGVMVAFTLGVSLKDRTVKDMAKSIDMCKHQHHQLQGFNG</sequence>
<name>A0AAV1P5H0_SCOSC</name>
<comment type="caution">
    <text evidence="2">The sequence shown here is derived from an EMBL/GenBank/DDBJ whole genome shotgun (WGS) entry which is preliminary data.</text>
</comment>
<accession>A0AAV1P5H0</accession>
<organism evidence="2 3">
    <name type="scientific">Scomber scombrus</name>
    <name type="common">Atlantic mackerel</name>
    <name type="synonym">Scomber vernalis</name>
    <dbReference type="NCBI Taxonomy" id="13677"/>
    <lineage>
        <taxon>Eukaryota</taxon>
        <taxon>Metazoa</taxon>
        <taxon>Chordata</taxon>
        <taxon>Craniata</taxon>
        <taxon>Vertebrata</taxon>
        <taxon>Euteleostomi</taxon>
        <taxon>Actinopterygii</taxon>
        <taxon>Neopterygii</taxon>
        <taxon>Teleostei</taxon>
        <taxon>Neoteleostei</taxon>
        <taxon>Acanthomorphata</taxon>
        <taxon>Pelagiaria</taxon>
        <taxon>Scombriformes</taxon>
        <taxon>Scombridae</taxon>
        <taxon>Scomber</taxon>
    </lineage>
</organism>